<feature type="region of interest" description="Disordered" evidence="11">
    <location>
        <begin position="1"/>
        <end position="36"/>
    </location>
</feature>
<evidence type="ECO:0000313" key="13">
    <source>
        <dbReference type="EMBL" id="RDK42308.1"/>
    </source>
</evidence>
<keyword evidence="6" id="KW-0805">Transcription regulation</keyword>
<evidence type="ECO:0000256" key="1">
    <source>
        <dbReference type="ARBA" id="ARBA00004123"/>
    </source>
</evidence>
<dbReference type="Pfam" id="PF00096">
    <property type="entry name" value="zf-C2H2"/>
    <property type="match status" value="1"/>
</dbReference>
<evidence type="ECO:0000256" key="2">
    <source>
        <dbReference type="ARBA" id="ARBA00022723"/>
    </source>
</evidence>
<dbReference type="SUPFAM" id="SSF57667">
    <property type="entry name" value="beta-beta-alpha zinc fingers"/>
    <property type="match status" value="1"/>
</dbReference>
<dbReference type="SMART" id="SM00355">
    <property type="entry name" value="ZnF_C2H2"/>
    <property type="match status" value="2"/>
</dbReference>
<evidence type="ECO:0000256" key="3">
    <source>
        <dbReference type="ARBA" id="ARBA00022737"/>
    </source>
</evidence>
<dbReference type="PROSITE" id="PS00028">
    <property type="entry name" value="ZINC_FINGER_C2H2_1"/>
    <property type="match status" value="1"/>
</dbReference>
<dbReference type="GO" id="GO:0003677">
    <property type="term" value="F:DNA binding"/>
    <property type="evidence" value="ECO:0007669"/>
    <property type="project" value="UniProtKB-KW"/>
</dbReference>
<evidence type="ECO:0000259" key="12">
    <source>
        <dbReference type="PROSITE" id="PS50157"/>
    </source>
</evidence>
<feature type="domain" description="C2H2-type" evidence="12">
    <location>
        <begin position="171"/>
        <end position="193"/>
    </location>
</feature>
<dbReference type="AlphaFoldDB" id="A0A370PJC6"/>
<name>A0A370PJC6_ASPPH</name>
<dbReference type="Gene3D" id="3.30.160.60">
    <property type="entry name" value="Classic Zinc Finger"/>
    <property type="match status" value="2"/>
</dbReference>
<evidence type="ECO:0000256" key="7">
    <source>
        <dbReference type="ARBA" id="ARBA00023125"/>
    </source>
</evidence>
<organism evidence="13 14">
    <name type="scientific">Aspergillus phoenicis ATCC 13157</name>
    <dbReference type="NCBI Taxonomy" id="1353007"/>
    <lineage>
        <taxon>Eukaryota</taxon>
        <taxon>Fungi</taxon>
        <taxon>Dikarya</taxon>
        <taxon>Ascomycota</taxon>
        <taxon>Pezizomycotina</taxon>
        <taxon>Eurotiomycetes</taxon>
        <taxon>Eurotiomycetidae</taxon>
        <taxon>Eurotiales</taxon>
        <taxon>Aspergillaceae</taxon>
        <taxon>Aspergillus</taxon>
    </lineage>
</organism>
<evidence type="ECO:0000256" key="9">
    <source>
        <dbReference type="ARBA" id="ARBA00023242"/>
    </source>
</evidence>
<keyword evidence="4 10" id="KW-0863">Zinc-finger</keyword>
<accession>A0A370PJC6</accession>
<evidence type="ECO:0000256" key="5">
    <source>
        <dbReference type="ARBA" id="ARBA00022833"/>
    </source>
</evidence>
<dbReference type="EMBL" id="KZ851853">
    <property type="protein sequence ID" value="RDK42308.1"/>
    <property type="molecule type" value="Genomic_DNA"/>
</dbReference>
<evidence type="ECO:0000256" key="11">
    <source>
        <dbReference type="SAM" id="MobiDB-lite"/>
    </source>
</evidence>
<dbReference type="InterPro" id="IPR013087">
    <property type="entry name" value="Znf_C2H2_type"/>
</dbReference>
<keyword evidence="9" id="KW-0539">Nucleus</keyword>
<reference evidence="13 14" key="1">
    <citation type="submission" date="2018-07" db="EMBL/GenBank/DDBJ databases">
        <title>Section-level genome sequencing of Aspergillus section Nigri to investigate inter- and intra-species variation.</title>
        <authorList>
            <consortium name="DOE Joint Genome Institute"/>
            <person name="Vesth T.C."/>
            <person name="Nybo J.L."/>
            <person name="Theobald S."/>
            <person name="Frisvad J.C."/>
            <person name="Larsen T.O."/>
            <person name="Nielsen K.F."/>
            <person name="Hoof J.B."/>
            <person name="Brandl J."/>
            <person name="Salamov A."/>
            <person name="Riley R."/>
            <person name="Gladden J.M."/>
            <person name="Phatale P."/>
            <person name="Nielsen M.T."/>
            <person name="Lyhne E.K."/>
            <person name="Kogle M.E."/>
            <person name="Strasser K."/>
            <person name="McDonnell E."/>
            <person name="Barry K."/>
            <person name="Clum A."/>
            <person name="Chen C."/>
            <person name="Nolan M."/>
            <person name="Sandor L."/>
            <person name="Kuo A."/>
            <person name="Lipzen A."/>
            <person name="Hainaut M."/>
            <person name="Drula E."/>
            <person name="Tsang A."/>
            <person name="Magnuson J.K."/>
            <person name="Henrissat B."/>
            <person name="Wiebenga A."/>
            <person name="Simmons B.A."/>
            <person name="Makela M.R."/>
            <person name="De vries R.P."/>
            <person name="Grigoriev I.V."/>
            <person name="Mortensen U.H."/>
            <person name="Baker S.E."/>
            <person name="Andersen M.R."/>
        </authorList>
    </citation>
    <scope>NUCLEOTIDE SEQUENCE [LARGE SCALE GENOMIC DNA]</scope>
    <source>
        <strain evidence="13 14">ATCC 13157</strain>
    </source>
</reference>
<dbReference type="GO" id="GO:0005634">
    <property type="term" value="C:nucleus"/>
    <property type="evidence" value="ECO:0007669"/>
    <property type="project" value="UniProtKB-SubCell"/>
</dbReference>
<gene>
    <name evidence="13" type="ORF">M752DRAFT_276276</name>
</gene>
<comment type="subcellular location">
    <subcellularLocation>
        <location evidence="1">Nucleus</location>
    </subcellularLocation>
</comment>
<keyword evidence="3" id="KW-0677">Repeat</keyword>
<keyword evidence="7" id="KW-0238">DNA-binding</keyword>
<proteinExistence type="predicted"/>
<dbReference type="Proteomes" id="UP000254937">
    <property type="component" value="Unassembled WGS sequence"/>
</dbReference>
<keyword evidence="14" id="KW-1185">Reference proteome</keyword>
<sequence>MQNIPGGRSSSGGRAGSTSHTVPTTQETQIAPTSVGHQSSDLDAYFNLDPTAAFPFIDPVNQTLIGYSTAAIPSHVIMNQHPNQPAHSLIAYQPRVEIQEQLLPNLHPMASCEAAGPPALNYGTYGGYSLGGQNRATLRCKWEGCAYSGTFNRREDLLRHVRNLHVTPQSYLCEICGRRFNQSYNRAVHMRVHRMRGVSRG</sequence>
<dbReference type="FunFam" id="3.30.160.60:FF:000646">
    <property type="entry name" value="Myeloid zinc finger 1"/>
    <property type="match status" value="1"/>
</dbReference>
<protein>
    <recommendedName>
        <fullName evidence="12">C2H2-type domain-containing protein</fullName>
    </recommendedName>
</protein>
<evidence type="ECO:0000256" key="10">
    <source>
        <dbReference type="PROSITE-ProRule" id="PRU00042"/>
    </source>
</evidence>
<evidence type="ECO:0000256" key="8">
    <source>
        <dbReference type="ARBA" id="ARBA00023163"/>
    </source>
</evidence>
<dbReference type="InterPro" id="IPR036236">
    <property type="entry name" value="Znf_C2H2_sf"/>
</dbReference>
<keyword evidence="5" id="KW-0862">Zinc</keyword>
<evidence type="ECO:0000256" key="4">
    <source>
        <dbReference type="ARBA" id="ARBA00022771"/>
    </source>
</evidence>
<evidence type="ECO:0000313" key="14">
    <source>
        <dbReference type="Proteomes" id="UP000254937"/>
    </source>
</evidence>
<dbReference type="PROSITE" id="PS50157">
    <property type="entry name" value="ZINC_FINGER_C2H2_2"/>
    <property type="match status" value="1"/>
</dbReference>
<evidence type="ECO:0000256" key="6">
    <source>
        <dbReference type="ARBA" id="ARBA00023015"/>
    </source>
</evidence>
<feature type="compositionally biased region" description="Polar residues" evidence="11">
    <location>
        <begin position="20"/>
        <end position="36"/>
    </location>
</feature>
<keyword evidence="2" id="KW-0479">Metal-binding</keyword>
<keyword evidence="8" id="KW-0804">Transcription</keyword>
<dbReference type="GO" id="GO:0008270">
    <property type="term" value="F:zinc ion binding"/>
    <property type="evidence" value="ECO:0007669"/>
    <property type="project" value="UniProtKB-KW"/>
</dbReference>